<dbReference type="RefSeq" id="WP_124143861.1">
    <property type="nucleotide sequence ID" value="NZ_CAWOKI010000372.1"/>
</dbReference>
<dbReference type="OrthoDB" id="531842at2"/>
<dbReference type="Proteomes" id="UP000269154">
    <property type="component" value="Unassembled WGS sequence"/>
</dbReference>
<keyword evidence="2" id="KW-1185">Reference proteome</keyword>
<dbReference type="EMBL" id="RCBY01000003">
    <property type="protein sequence ID" value="RQH57451.1"/>
    <property type="molecule type" value="Genomic_DNA"/>
</dbReference>
<reference evidence="1 2" key="1">
    <citation type="journal article" date="2018" name="ACS Chem. Biol.">
        <title>Ketoreductase domain dysfunction expands chemodiversity: malyngamide biosynthesis in the cyanobacterium Okeania hirsuta.</title>
        <authorList>
            <person name="Moss N.A."/>
            <person name="Leao T."/>
            <person name="Rankin M."/>
            <person name="McCullough T.M."/>
            <person name="Qu P."/>
            <person name="Korobeynikov A."/>
            <person name="Smith J.L."/>
            <person name="Gerwick L."/>
            <person name="Gerwick W.H."/>
        </authorList>
    </citation>
    <scope>NUCLEOTIDE SEQUENCE [LARGE SCALE GENOMIC DNA]</scope>
    <source>
        <strain evidence="1 2">PAB10Feb10-1</strain>
    </source>
</reference>
<name>A0A3N6R6L6_9CYAN</name>
<comment type="caution">
    <text evidence="1">The sequence shown here is derived from an EMBL/GenBank/DDBJ whole genome shotgun (WGS) entry which is preliminary data.</text>
</comment>
<dbReference type="AlphaFoldDB" id="A0A3N6R6L6"/>
<proteinExistence type="predicted"/>
<gene>
    <name evidence="1" type="ORF">D5R40_01130</name>
</gene>
<evidence type="ECO:0000313" key="1">
    <source>
        <dbReference type="EMBL" id="RQH57451.1"/>
    </source>
</evidence>
<protein>
    <submittedName>
        <fullName evidence="1">Uncharacterized protein</fullName>
    </submittedName>
</protein>
<accession>A0A3N6R6L6</accession>
<sequence>MNEQRTEQYYELIDKLVKCPNGKEPDVLDENIELVDAGFVSVLMQVGQAQIHHGNQDGAKFLFHLARELAKQLGLYPDPEAATTPAH</sequence>
<evidence type="ECO:0000313" key="2">
    <source>
        <dbReference type="Proteomes" id="UP000269154"/>
    </source>
</evidence>
<organism evidence="1 2">
    <name type="scientific">Okeania hirsuta</name>
    <dbReference type="NCBI Taxonomy" id="1458930"/>
    <lineage>
        <taxon>Bacteria</taxon>
        <taxon>Bacillati</taxon>
        <taxon>Cyanobacteriota</taxon>
        <taxon>Cyanophyceae</taxon>
        <taxon>Oscillatoriophycideae</taxon>
        <taxon>Oscillatoriales</taxon>
        <taxon>Microcoleaceae</taxon>
        <taxon>Okeania</taxon>
    </lineage>
</organism>